<dbReference type="GO" id="GO:0005829">
    <property type="term" value="C:cytosol"/>
    <property type="evidence" value="ECO:0007669"/>
    <property type="project" value="TreeGrafter"/>
</dbReference>
<dbReference type="Gene3D" id="3.30.1300.10">
    <property type="entry name" value="Pantoate-beta-alanine ligase, C-terminal domain"/>
    <property type="match status" value="1"/>
</dbReference>
<reference evidence="10" key="2">
    <citation type="submission" date="2015-10" db="EMBL/GenBank/DDBJ databases">
        <authorList>
            <person name="Gilbert D.G."/>
        </authorList>
    </citation>
    <scope>NUCLEOTIDE SEQUENCE</scope>
    <source>
        <strain evidence="10">GO-13</strain>
    </source>
</reference>
<feature type="binding site" evidence="9">
    <location>
        <begin position="184"/>
        <end position="187"/>
    </location>
    <ligand>
        <name>ATP</name>
        <dbReference type="ChEBI" id="CHEBI:30616"/>
    </ligand>
</feature>
<keyword evidence="13" id="KW-1185">Reference proteome</keyword>
<comment type="function">
    <text evidence="9">Catalyzes the condensation of pantoate with beta-alanine in an ATP-dependent reaction via a pantoyl-adenylate intermediate.</text>
</comment>
<keyword evidence="5 9" id="KW-0566">Pantothenate biosynthesis</keyword>
<evidence type="ECO:0000256" key="9">
    <source>
        <dbReference type="HAMAP-Rule" id="MF_00158"/>
    </source>
</evidence>
<dbReference type="CDD" id="cd00560">
    <property type="entry name" value="PanC"/>
    <property type="match status" value="1"/>
</dbReference>
<evidence type="ECO:0000256" key="2">
    <source>
        <dbReference type="ARBA" id="ARBA00009256"/>
    </source>
</evidence>
<protein>
    <recommendedName>
        <fullName evidence="9">Pantothenate synthetase</fullName>
        <shortName evidence="9">PS</shortName>
        <ecNumber evidence="9">6.3.2.1</ecNumber>
    </recommendedName>
    <alternativeName>
        <fullName evidence="9">Pantoate--beta-alanine ligase</fullName>
    </alternativeName>
    <alternativeName>
        <fullName evidence="9">Pantoate-activating enzyme</fullName>
    </alternativeName>
</protein>
<keyword evidence="7 9" id="KW-0067">ATP-binding</keyword>
<evidence type="ECO:0000313" key="13">
    <source>
        <dbReference type="Proteomes" id="UP001341297"/>
    </source>
</evidence>
<dbReference type="STRING" id="1664069.BGLY_2651"/>
<keyword evidence="4 9" id="KW-0436">Ligase</keyword>
<dbReference type="NCBIfam" id="TIGR00125">
    <property type="entry name" value="cyt_tran_rel"/>
    <property type="match status" value="1"/>
</dbReference>
<dbReference type="FunFam" id="3.40.50.620:FF:000013">
    <property type="entry name" value="Pantothenate synthetase"/>
    <property type="match status" value="1"/>
</dbReference>
<evidence type="ECO:0000256" key="7">
    <source>
        <dbReference type="ARBA" id="ARBA00022840"/>
    </source>
</evidence>
<name>A0A0T6BTS8_9BACI</name>
<comment type="subunit">
    <text evidence="9">Homodimer.</text>
</comment>
<evidence type="ECO:0000313" key="11">
    <source>
        <dbReference type="EMBL" id="MEC0484650.1"/>
    </source>
</evidence>
<feature type="binding site" evidence="9">
    <location>
        <position position="61"/>
    </location>
    <ligand>
        <name>beta-alanine</name>
        <dbReference type="ChEBI" id="CHEBI:57966"/>
    </ligand>
</feature>
<evidence type="ECO:0000256" key="5">
    <source>
        <dbReference type="ARBA" id="ARBA00022655"/>
    </source>
</evidence>
<dbReference type="EC" id="6.3.2.1" evidence="9"/>
<feature type="binding site" evidence="9">
    <location>
        <position position="153"/>
    </location>
    <ligand>
        <name>(R)-pantoate</name>
        <dbReference type="ChEBI" id="CHEBI:15980"/>
    </ligand>
</feature>
<dbReference type="InterPro" id="IPR014729">
    <property type="entry name" value="Rossmann-like_a/b/a_fold"/>
</dbReference>
<dbReference type="Proteomes" id="UP001341297">
    <property type="component" value="Unassembled WGS sequence"/>
</dbReference>
<dbReference type="SUPFAM" id="SSF52374">
    <property type="entry name" value="Nucleotidylyl transferase"/>
    <property type="match status" value="1"/>
</dbReference>
<comment type="catalytic activity">
    <reaction evidence="8 9">
        <text>(R)-pantoate + beta-alanine + ATP = (R)-pantothenate + AMP + diphosphate + H(+)</text>
        <dbReference type="Rhea" id="RHEA:10912"/>
        <dbReference type="ChEBI" id="CHEBI:15378"/>
        <dbReference type="ChEBI" id="CHEBI:15980"/>
        <dbReference type="ChEBI" id="CHEBI:29032"/>
        <dbReference type="ChEBI" id="CHEBI:30616"/>
        <dbReference type="ChEBI" id="CHEBI:33019"/>
        <dbReference type="ChEBI" id="CHEBI:57966"/>
        <dbReference type="ChEBI" id="CHEBI:456215"/>
        <dbReference type="EC" id="6.3.2.1"/>
    </reaction>
</comment>
<dbReference type="Pfam" id="PF02569">
    <property type="entry name" value="Pantoate_ligase"/>
    <property type="match status" value="1"/>
</dbReference>
<sequence length="288" mass="32381">MIEIHTAKEIQTITNTYQKEGKSIGFVPTMGFLHEGHMSLVKKARKDNDIVVMSIFVNPLQFGPGEDYEAYPRDIERDRKLAEEGGVDVLFTPAPEEMYKAESTVIASVKKRTDVLCGRSRQGHFDGVATVLTKLFNLASPTRVYFGMKDAQQVAVVDGLIDDFFMDIELVPVDTVREEDGIAKSSRNVYLTQSERKEATALYKALRHGARRVSEGERNPEVVKKEIRGILEKTSGVIDYAEIYSYPELKSLKTLSGKFIIAVAVKFSKARLIDNIIIEIPDDQKEDE</sequence>
<dbReference type="HAMAP" id="MF_00158">
    <property type="entry name" value="PanC"/>
    <property type="match status" value="1"/>
</dbReference>
<dbReference type="Gene3D" id="3.40.50.620">
    <property type="entry name" value="HUPs"/>
    <property type="match status" value="1"/>
</dbReference>
<evidence type="ECO:0000256" key="3">
    <source>
        <dbReference type="ARBA" id="ARBA00022490"/>
    </source>
</evidence>
<evidence type="ECO:0000313" key="10">
    <source>
        <dbReference type="EMBL" id="KRT94890.1"/>
    </source>
</evidence>
<dbReference type="GO" id="GO:0005524">
    <property type="term" value="F:ATP binding"/>
    <property type="evidence" value="ECO:0007669"/>
    <property type="project" value="UniProtKB-KW"/>
</dbReference>
<dbReference type="FunFam" id="3.30.1300.10:FF:000001">
    <property type="entry name" value="Pantothenate synthetase"/>
    <property type="match status" value="1"/>
</dbReference>
<evidence type="ECO:0000256" key="8">
    <source>
        <dbReference type="ARBA" id="ARBA00048258"/>
    </source>
</evidence>
<feature type="binding site" evidence="9">
    <location>
        <begin position="30"/>
        <end position="37"/>
    </location>
    <ligand>
        <name>ATP</name>
        <dbReference type="ChEBI" id="CHEBI:30616"/>
    </ligand>
</feature>
<dbReference type="InterPro" id="IPR003721">
    <property type="entry name" value="Pantoate_ligase"/>
</dbReference>
<dbReference type="PANTHER" id="PTHR21299:SF1">
    <property type="entry name" value="PANTOATE--BETA-ALANINE LIGASE"/>
    <property type="match status" value="1"/>
</dbReference>
<dbReference type="PANTHER" id="PTHR21299">
    <property type="entry name" value="CYTIDYLATE KINASE/PANTOATE-BETA-ALANINE LIGASE"/>
    <property type="match status" value="1"/>
</dbReference>
<evidence type="ECO:0000256" key="6">
    <source>
        <dbReference type="ARBA" id="ARBA00022741"/>
    </source>
</evidence>
<comment type="caution">
    <text evidence="10">The sequence shown here is derived from an EMBL/GenBank/DDBJ whole genome shotgun (WGS) entry which is preliminary data.</text>
</comment>
<proteinExistence type="inferred from homology"/>
<dbReference type="GO" id="GO:0004592">
    <property type="term" value="F:pantoate-beta-alanine ligase activity"/>
    <property type="evidence" value="ECO:0007669"/>
    <property type="project" value="UniProtKB-UniRule"/>
</dbReference>
<keyword evidence="3 9" id="KW-0963">Cytoplasm</keyword>
<dbReference type="Proteomes" id="UP000036168">
    <property type="component" value="Unassembled WGS sequence"/>
</dbReference>
<dbReference type="InterPro" id="IPR042176">
    <property type="entry name" value="Pantoate_ligase_C"/>
</dbReference>
<feature type="binding site" evidence="9">
    <location>
        <position position="176"/>
    </location>
    <ligand>
        <name>ATP</name>
        <dbReference type="ChEBI" id="CHEBI:30616"/>
    </ligand>
</feature>
<dbReference type="GO" id="GO:0015940">
    <property type="term" value="P:pantothenate biosynthetic process"/>
    <property type="evidence" value="ECO:0007669"/>
    <property type="project" value="UniProtKB-UniRule"/>
</dbReference>
<reference evidence="11 13" key="3">
    <citation type="submission" date="2023-03" db="EMBL/GenBank/DDBJ databases">
        <title>Agriculturally important microbes genome sequencing.</title>
        <authorList>
            <person name="Dunlap C."/>
        </authorList>
    </citation>
    <scope>NUCLEOTIDE SEQUENCE [LARGE SCALE GENOMIC DNA]</scope>
    <source>
        <strain evidence="11 13">CBP-3203</strain>
    </source>
</reference>
<dbReference type="UniPathway" id="UPA00028">
    <property type="reaction ID" value="UER00005"/>
</dbReference>
<keyword evidence="6 9" id="KW-0547">Nucleotide-binding</keyword>
<organism evidence="10 12">
    <name type="scientific">Bacillus glycinifermentans</name>
    <dbReference type="NCBI Taxonomy" id="1664069"/>
    <lineage>
        <taxon>Bacteria</taxon>
        <taxon>Bacillati</taxon>
        <taxon>Bacillota</taxon>
        <taxon>Bacilli</taxon>
        <taxon>Bacillales</taxon>
        <taxon>Bacillaceae</taxon>
        <taxon>Bacillus</taxon>
    </lineage>
</organism>
<dbReference type="EMBL" id="LECW02000004">
    <property type="protein sequence ID" value="KRT94890.1"/>
    <property type="molecule type" value="Genomic_DNA"/>
</dbReference>
<comment type="pathway">
    <text evidence="1 9">Cofactor biosynthesis; (R)-pantothenate biosynthesis; (R)-pantothenate from (R)-pantoate and beta-alanine: step 1/1.</text>
</comment>
<accession>A0A0T6BTS8</accession>
<dbReference type="NCBIfam" id="TIGR00018">
    <property type="entry name" value="panC"/>
    <property type="match status" value="1"/>
</dbReference>
<comment type="subcellular location">
    <subcellularLocation>
        <location evidence="9">Cytoplasm</location>
    </subcellularLocation>
</comment>
<comment type="similarity">
    <text evidence="2 9">Belongs to the pantothenate synthetase family.</text>
</comment>
<dbReference type="OrthoDB" id="9773087at2"/>
<gene>
    <name evidence="9 11" type="primary">panC</name>
    <name evidence="10" type="ORF">AB447_210130</name>
    <name evidence="11" type="ORF">P8828_07275</name>
</gene>
<feature type="active site" description="Proton donor" evidence="9">
    <location>
        <position position="37"/>
    </location>
</feature>
<dbReference type="AlphaFoldDB" id="A0A0T6BTS8"/>
<feature type="binding site" evidence="9">
    <location>
        <position position="61"/>
    </location>
    <ligand>
        <name>(R)-pantoate</name>
        <dbReference type="ChEBI" id="CHEBI:15980"/>
    </ligand>
</feature>
<comment type="miscellaneous">
    <text evidence="9">The reaction proceeds by a bi uni uni bi ping pong mechanism.</text>
</comment>
<feature type="binding site" evidence="9">
    <location>
        <begin position="147"/>
        <end position="150"/>
    </location>
    <ligand>
        <name>ATP</name>
        <dbReference type="ChEBI" id="CHEBI:30616"/>
    </ligand>
</feature>
<reference evidence="10 12" key="1">
    <citation type="journal article" date="2015" name="Int. J. Syst. Evol. Microbiol.">
        <title>Bacillus glycinifermentans sp. nov., isolated from fermented soybean paste.</title>
        <authorList>
            <person name="Kim S.J."/>
            <person name="Dunlap C.A."/>
            <person name="Kwon S.W."/>
            <person name="Rooney A.P."/>
        </authorList>
    </citation>
    <scope>NUCLEOTIDE SEQUENCE [LARGE SCALE GENOMIC DNA]</scope>
    <source>
        <strain evidence="10 12">GO-13</strain>
    </source>
</reference>
<dbReference type="InterPro" id="IPR004821">
    <property type="entry name" value="Cyt_trans-like"/>
</dbReference>
<evidence type="ECO:0000313" key="12">
    <source>
        <dbReference type="Proteomes" id="UP000036168"/>
    </source>
</evidence>
<dbReference type="EMBL" id="JARRTL010000008">
    <property type="protein sequence ID" value="MEC0484650.1"/>
    <property type="molecule type" value="Genomic_DNA"/>
</dbReference>
<evidence type="ECO:0000256" key="4">
    <source>
        <dbReference type="ARBA" id="ARBA00022598"/>
    </source>
</evidence>
<evidence type="ECO:0000256" key="1">
    <source>
        <dbReference type="ARBA" id="ARBA00004990"/>
    </source>
</evidence>
<dbReference type="RefSeq" id="WP_048356444.1">
    <property type="nucleotide sequence ID" value="NZ_JARRTL010000008.1"/>
</dbReference>